<feature type="transmembrane region" description="Helical" evidence="16">
    <location>
        <begin position="124"/>
        <end position="143"/>
    </location>
</feature>
<dbReference type="PANTHER" id="PTHR13872:SF41">
    <property type="entry name" value="DOLICHYL-DIPHOSPHOOLIGOSACCHARIDE--PROTEIN GLYCOTRANSFERASE"/>
    <property type="match status" value="1"/>
</dbReference>
<comment type="catalytic activity">
    <reaction evidence="15">
        <text>a di-trans,poly-cis-dolichyl diphosphooligosaccharide + L-asparaginyl-[protein] = N(4)-(oligosaccharide-(1-&gt;4)-N-acetyl-beta-D-glucosaminyl-(1-&gt;4)-N-acetyl-beta-D-glucosaminyl)-L-asparaginyl-[protein] + a di-trans,poly-cis-dolichyl diphosphate + H(+)</text>
        <dbReference type="Rhea" id="RHEA:22980"/>
        <dbReference type="Rhea" id="RHEA-COMP:12804"/>
        <dbReference type="Rhea" id="RHEA-COMP:12805"/>
        <dbReference type="Rhea" id="RHEA-COMP:19506"/>
        <dbReference type="Rhea" id="RHEA-COMP:19509"/>
        <dbReference type="ChEBI" id="CHEBI:15378"/>
        <dbReference type="ChEBI" id="CHEBI:50347"/>
        <dbReference type="ChEBI" id="CHEBI:57497"/>
        <dbReference type="ChEBI" id="CHEBI:57570"/>
        <dbReference type="ChEBI" id="CHEBI:132529"/>
        <dbReference type="EC" id="2.4.99.18"/>
    </reaction>
</comment>
<dbReference type="Pfam" id="PF02516">
    <property type="entry name" value="STT3"/>
    <property type="match status" value="1"/>
</dbReference>
<evidence type="ECO:0000256" key="8">
    <source>
        <dbReference type="ARBA" id="ARBA00022679"/>
    </source>
</evidence>
<comment type="subcellular location">
    <subcellularLocation>
        <location evidence="3">Endomembrane system</location>
        <topology evidence="3">Multi-pass membrane protein</topology>
    </subcellularLocation>
</comment>
<dbReference type="PANTHER" id="PTHR13872">
    <property type="entry name" value="DOLICHYL-DIPHOSPHOOLIGOSACCHARIDE--PROTEIN GLYCOSYLTRANSFERASE SUBUNIT"/>
    <property type="match status" value="1"/>
</dbReference>
<evidence type="ECO:0000256" key="10">
    <source>
        <dbReference type="ARBA" id="ARBA00022723"/>
    </source>
</evidence>
<sequence>MAELEAGSISMAAGGGGRLRNALSGVLCAFTLLLIGVLAFSIRLFSVIKYESVIHEFDPYFNYRVTQFLSKSGIYEFWNWFDDRTWYPLGRVIGGTVYPGLTLTAGTIWWLLNSLNIPLSVETVCVFTAPIFSANASWATYLLTKEAKGHGAGLMAATILAMVPSYISRSVAGSYDNEAVAIFAIIFTFYLYVKTLNTGSLFYATLNALSYFYMVCSWGGYTFIINLIPMHVLLCIVTGHYSSRLYVAYAPLVVLGTLLVALVPVVGFNAILTSEPFVSL</sequence>
<evidence type="ECO:0000313" key="18">
    <source>
        <dbReference type="EMBL" id="VAH79243.1"/>
    </source>
</evidence>
<evidence type="ECO:0000256" key="12">
    <source>
        <dbReference type="ARBA" id="ARBA00022989"/>
    </source>
</evidence>
<name>A0A9R1QMH9_TRITD</name>
<keyword evidence="14" id="KW-0464">Manganese</keyword>
<comment type="cofactor">
    <cofactor evidence="1">
        <name>Mn(2+)</name>
        <dbReference type="ChEBI" id="CHEBI:29035"/>
    </cofactor>
</comment>
<keyword evidence="12 16" id="KW-1133">Transmembrane helix</keyword>
<dbReference type="EC" id="2.4.99.18" evidence="6"/>
<evidence type="ECO:0000256" key="14">
    <source>
        <dbReference type="ARBA" id="ARBA00023211"/>
    </source>
</evidence>
<organism evidence="18 19">
    <name type="scientific">Triticum turgidum subsp. durum</name>
    <name type="common">Durum wheat</name>
    <name type="synonym">Triticum durum</name>
    <dbReference type="NCBI Taxonomy" id="4567"/>
    <lineage>
        <taxon>Eukaryota</taxon>
        <taxon>Viridiplantae</taxon>
        <taxon>Streptophyta</taxon>
        <taxon>Embryophyta</taxon>
        <taxon>Tracheophyta</taxon>
        <taxon>Spermatophyta</taxon>
        <taxon>Magnoliopsida</taxon>
        <taxon>Liliopsida</taxon>
        <taxon>Poales</taxon>
        <taxon>Poaceae</taxon>
        <taxon>BOP clade</taxon>
        <taxon>Pooideae</taxon>
        <taxon>Triticodae</taxon>
        <taxon>Triticeae</taxon>
        <taxon>Triticinae</taxon>
        <taxon>Triticum</taxon>
    </lineage>
</organism>
<dbReference type="GO" id="GO:0012505">
    <property type="term" value="C:endomembrane system"/>
    <property type="evidence" value="ECO:0007669"/>
    <property type="project" value="UniProtKB-SubCell"/>
</dbReference>
<feature type="transmembrane region" description="Helical" evidence="16">
    <location>
        <begin position="92"/>
        <end position="112"/>
    </location>
</feature>
<comment type="similarity">
    <text evidence="5">Belongs to the STT3 family.</text>
</comment>
<dbReference type="Proteomes" id="UP000324705">
    <property type="component" value="Chromosome 3B"/>
</dbReference>
<comment type="pathway">
    <text evidence="4">Protein modification; protein glycosylation.</text>
</comment>
<evidence type="ECO:0000256" key="15">
    <source>
        <dbReference type="ARBA" id="ARBA00048829"/>
    </source>
</evidence>
<accession>A0A9R1QMH9</accession>
<evidence type="ECO:0000256" key="6">
    <source>
        <dbReference type="ARBA" id="ARBA00012605"/>
    </source>
</evidence>
<dbReference type="InterPro" id="IPR003674">
    <property type="entry name" value="Oligo_trans_STT3"/>
</dbReference>
<evidence type="ECO:0000256" key="1">
    <source>
        <dbReference type="ARBA" id="ARBA00001936"/>
    </source>
</evidence>
<evidence type="ECO:0000259" key="17">
    <source>
        <dbReference type="Pfam" id="PF02516"/>
    </source>
</evidence>
<evidence type="ECO:0000256" key="3">
    <source>
        <dbReference type="ARBA" id="ARBA00004127"/>
    </source>
</evidence>
<keyword evidence="10" id="KW-0479">Metal-binding</keyword>
<evidence type="ECO:0000256" key="7">
    <source>
        <dbReference type="ARBA" id="ARBA00022676"/>
    </source>
</evidence>
<comment type="cofactor">
    <cofactor evidence="2">
        <name>Mg(2+)</name>
        <dbReference type="ChEBI" id="CHEBI:18420"/>
    </cofactor>
</comment>
<evidence type="ECO:0000256" key="5">
    <source>
        <dbReference type="ARBA" id="ARBA00010810"/>
    </source>
</evidence>
<evidence type="ECO:0000256" key="4">
    <source>
        <dbReference type="ARBA" id="ARBA00004922"/>
    </source>
</evidence>
<keyword evidence="19" id="KW-1185">Reference proteome</keyword>
<feature type="transmembrane region" description="Helical" evidence="16">
    <location>
        <begin position="179"/>
        <end position="205"/>
    </location>
</feature>
<evidence type="ECO:0000313" key="19">
    <source>
        <dbReference type="Proteomes" id="UP000324705"/>
    </source>
</evidence>
<reference evidence="18 19" key="1">
    <citation type="submission" date="2017-09" db="EMBL/GenBank/DDBJ databases">
        <authorList>
            <consortium name="International Durum Wheat Genome Sequencing Consortium (IDWGSC)"/>
            <person name="Milanesi L."/>
        </authorList>
    </citation>
    <scope>NUCLEOTIDE SEQUENCE [LARGE SCALE GENOMIC DNA]</scope>
    <source>
        <strain evidence="19">cv. Svevo</strain>
    </source>
</reference>
<feature type="transmembrane region" description="Helical" evidence="16">
    <location>
        <begin position="211"/>
        <end position="234"/>
    </location>
</feature>
<evidence type="ECO:0000256" key="11">
    <source>
        <dbReference type="ARBA" id="ARBA00022842"/>
    </source>
</evidence>
<feature type="domain" description="Oligosaccharyl transferase STT3 N-terminal" evidence="17">
    <location>
        <begin position="27"/>
        <end position="276"/>
    </location>
</feature>
<evidence type="ECO:0000256" key="9">
    <source>
        <dbReference type="ARBA" id="ARBA00022692"/>
    </source>
</evidence>
<dbReference type="Gramene" id="TRITD3Bv1G162410.2">
    <property type="protein sequence ID" value="TRITD3Bv1G162410.2"/>
    <property type="gene ID" value="TRITD3Bv1G162410"/>
</dbReference>
<dbReference type="AlphaFoldDB" id="A0A9R1QMH9"/>
<evidence type="ECO:0000256" key="2">
    <source>
        <dbReference type="ARBA" id="ARBA00001946"/>
    </source>
</evidence>
<feature type="transmembrane region" description="Helical" evidence="16">
    <location>
        <begin position="246"/>
        <end position="272"/>
    </location>
</feature>
<evidence type="ECO:0000256" key="13">
    <source>
        <dbReference type="ARBA" id="ARBA00023136"/>
    </source>
</evidence>
<dbReference type="GO" id="GO:0016020">
    <property type="term" value="C:membrane"/>
    <property type="evidence" value="ECO:0007669"/>
    <property type="project" value="InterPro"/>
</dbReference>
<keyword evidence="9 16" id="KW-0812">Transmembrane</keyword>
<feature type="transmembrane region" description="Helical" evidence="16">
    <location>
        <begin position="21"/>
        <end position="42"/>
    </location>
</feature>
<feature type="transmembrane region" description="Helical" evidence="16">
    <location>
        <begin position="149"/>
        <end position="167"/>
    </location>
</feature>
<dbReference type="GO" id="GO:0046872">
    <property type="term" value="F:metal ion binding"/>
    <property type="evidence" value="ECO:0007669"/>
    <property type="project" value="UniProtKB-KW"/>
</dbReference>
<gene>
    <name evidence="18" type="ORF">TRITD_3Bv1G162410</name>
</gene>
<keyword evidence="11" id="KW-0460">Magnesium</keyword>
<keyword evidence="8" id="KW-0808">Transferase</keyword>
<keyword evidence="7" id="KW-0328">Glycosyltransferase</keyword>
<evidence type="ECO:0000256" key="16">
    <source>
        <dbReference type="SAM" id="Phobius"/>
    </source>
</evidence>
<protein>
    <recommendedName>
        <fullName evidence="6">dolichyl-diphosphooligosaccharide--protein glycotransferase</fullName>
        <ecNumber evidence="6">2.4.99.18</ecNumber>
    </recommendedName>
</protein>
<keyword evidence="13 16" id="KW-0472">Membrane</keyword>
<dbReference type="GO" id="GO:0004579">
    <property type="term" value="F:dolichyl-diphosphooligosaccharide-protein glycotransferase activity"/>
    <property type="evidence" value="ECO:0007669"/>
    <property type="project" value="UniProtKB-EC"/>
</dbReference>
<dbReference type="EMBL" id="LT934116">
    <property type="protein sequence ID" value="VAH79243.1"/>
    <property type="molecule type" value="Genomic_DNA"/>
</dbReference>
<proteinExistence type="inferred from homology"/>
<dbReference type="InterPro" id="IPR048307">
    <property type="entry name" value="STT3_N"/>
</dbReference>